<evidence type="ECO:0000256" key="4">
    <source>
        <dbReference type="ARBA" id="ARBA00022525"/>
    </source>
</evidence>
<keyword evidence="6 8" id="KW-0326">Glycosidase</keyword>
<evidence type="ECO:0000256" key="8">
    <source>
        <dbReference type="RuleBase" id="RU361169"/>
    </source>
</evidence>
<comment type="subcellular location">
    <subcellularLocation>
        <location evidence="1">Secreted</location>
        <location evidence="1">Cell wall</location>
    </subcellularLocation>
</comment>
<dbReference type="SUPFAM" id="SSF51126">
    <property type="entry name" value="Pectin lyase-like"/>
    <property type="match status" value="1"/>
</dbReference>
<keyword evidence="5 8" id="KW-0378">Hydrolase</keyword>
<evidence type="ECO:0000256" key="3">
    <source>
        <dbReference type="ARBA" id="ARBA00022512"/>
    </source>
</evidence>
<organism evidence="10">
    <name type="scientific">Zea mays</name>
    <name type="common">Maize</name>
    <dbReference type="NCBI Taxonomy" id="4577"/>
    <lineage>
        <taxon>Eukaryota</taxon>
        <taxon>Viridiplantae</taxon>
        <taxon>Streptophyta</taxon>
        <taxon>Embryophyta</taxon>
        <taxon>Tracheophyta</taxon>
        <taxon>Spermatophyta</taxon>
        <taxon>Magnoliopsida</taxon>
        <taxon>Liliopsida</taxon>
        <taxon>Poales</taxon>
        <taxon>Poaceae</taxon>
        <taxon>PACMAD clade</taxon>
        <taxon>Panicoideae</taxon>
        <taxon>Andropogonodae</taxon>
        <taxon>Andropogoneae</taxon>
        <taxon>Tripsacinae</taxon>
        <taxon>Zea</taxon>
    </lineage>
</organism>
<comment type="similarity">
    <text evidence="2 8">Belongs to the glycosyl hydrolase 28 family.</text>
</comment>
<feature type="compositionally biased region" description="Low complexity" evidence="9">
    <location>
        <begin position="92"/>
        <end position="104"/>
    </location>
</feature>
<proteinExistence type="inferred from homology"/>
<evidence type="ECO:0000256" key="5">
    <source>
        <dbReference type="ARBA" id="ARBA00022801"/>
    </source>
</evidence>
<dbReference type="InterPro" id="IPR000743">
    <property type="entry name" value="Glyco_hydro_28"/>
</dbReference>
<feature type="region of interest" description="Disordered" evidence="9">
    <location>
        <begin position="39"/>
        <end position="112"/>
    </location>
</feature>
<dbReference type="Gene3D" id="2.160.20.10">
    <property type="entry name" value="Single-stranded right-handed beta-helix, Pectin lyase-like"/>
    <property type="match status" value="1"/>
</dbReference>
<reference evidence="10" key="1">
    <citation type="submission" date="2015-12" db="EMBL/GenBank/DDBJ databases">
        <title>Update maize B73 reference genome by single molecule sequencing technologies.</title>
        <authorList>
            <consortium name="Maize Genome Sequencing Project"/>
            <person name="Ware D."/>
        </authorList>
    </citation>
    <scope>NUCLEOTIDE SEQUENCE</scope>
    <source>
        <tissue evidence="10">Seedling</tissue>
    </source>
</reference>
<dbReference type="GO" id="GO:0071555">
    <property type="term" value="P:cell wall organization"/>
    <property type="evidence" value="ECO:0007669"/>
    <property type="project" value="UniProtKB-KW"/>
</dbReference>
<dbReference type="Pfam" id="PF00295">
    <property type="entry name" value="Glyco_hydro_28"/>
    <property type="match status" value="1"/>
</dbReference>
<dbReference type="GO" id="GO:0016829">
    <property type="term" value="F:lyase activity"/>
    <property type="evidence" value="ECO:0007669"/>
    <property type="project" value="UniProtKB-KW"/>
</dbReference>
<keyword evidence="3" id="KW-0134">Cell wall</keyword>
<name>A0A1D6LRI2_MAIZE</name>
<evidence type="ECO:0000256" key="2">
    <source>
        <dbReference type="ARBA" id="ARBA00008834"/>
    </source>
</evidence>
<evidence type="ECO:0000256" key="1">
    <source>
        <dbReference type="ARBA" id="ARBA00004191"/>
    </source>
</evidence>
<keyword evidence="4" id="KW-0964">Secreted</keyword>
<dbReference type="PANTHER" id="PTHR31375">
    <property type="match status" value="1"/>
</dbReference>
<dbReference type="GO" id="GO:0004650">
    <property type="term" value="F:polygalacturonase activity"/>
    <property type="evidence" value="ECO:0007669"/>
    <property type="project" value="InterPro"/>
</dbReference>
<evidence type="ECO:0000256" key="9">
    <source>
        <dbReference type="SAM" id="MobiDB-lite"/>
    </source>
</evidence>
<dbReference type="InterPro" id="IPR012334">
    <property type="entry name" value="Pectin_lyas_fold"/>
</dbReference>
<dbReference type="EMBL" id="CM000782">
    <property type="protein sequence ID" value="AQK82082.1"/>
    <property type="molecule type" value="Genomic_DNA"/>
</dbReference>
<keyword evidence="7" id="KW-0961">Cell wall biogenesis/degradation</keyword>
<feature type="compositionally biased region" description="Low complexity" evidence="9">
    <location>
        <begin position="54"/>
        <end position="67"/>
    </location>
</feature>
<protein>
    <submittedName>
        <fullName evidence="10">Pectin lyase-like superfamily protein</fullName>
    </submittedName>
</protein>
<evidence type="ECO:0000256" key="6">
    <source>
        <dbReference type="ARBA" id="ARBA00023295"/>
    </source>
</evidence>
<keyword evidence="10" id="KW-0456">Lyase</keyword>
<sequence length="112" mass="12622">MDFVNNGEVSGVTLLNSNFFHMNMYRRKDMLIKDVTVMAPGDSPNTDGIHMGDSSGTRRTSRTSTSRIPLLRRRYSTSASRRTRTPPPFSPSPRSTTRISRWRTQPTPSSST</sequence>
<accession>A0A1D6LRI2</accession>
<dbReference type="GO" id="GO:0005975">
    <property type="term" value="P:carbohydrate metabolic process"/>
    <property type="evidence" value="ECO:0007669"/>
    <property type="project" value="InterPro"/>
</dbReference>
<evidence type="ECO:0000256" key="7">
    <source>
        <dbReference type="ARBA" id="ARBA00023316"/>
    </source>
</evidence>
<evidence type="ECO:0000313" key="10">
    <source>
        <dbReference type="EMBL" id="AQK82082.1"/>
    </source>
</evidence>
<gene>
    <name evidence="10" type="ORF">ZEAMMB73_Zm00001d036820</name>
</gene>
<dbReference type="AlphaFoldDB" id="A0A1D6LRI2"/>
<dbReference type="InterPro" id="IPR011050">
    <property type="entry name" value="Pectin_lyase_fold/virulence"/>
</dbReference>